<dbReference type="InParanoid" id="W2RRU6"/>
<keyword evidence="3" id="KW-1185">Reference proteome</keyword>
<dbReference type="PANTHER" id="PTHR47534">
    <property type="entry name" value="YALI0E05731P"/>
    <property type="match status" value="1"/>
</dbReference>
<dbReference type="Pfam" id="PF00106">
    <property type="entry name" value="adh_short"/>
    <property type="match status" value="1"/>
</dbReference>
<proteinExistence type="predicted"/>
<dbReference type="SUPFAM" id="SSF51735">
    <property type="entry name" value="NAD(P)-binding Rossmann-fold domains"/>
    <property type="match status" value="1"/>
</dbReference>
<dbReference type="PANTHER" id="PTHR47534:SF3">
    <property type="entry name" value="ALCOHOL DEHYDROGENASE-LIKE C-TERMINAL DOMAIN-CONTAINING PROTEIN"/>
    <property type="match status" value="1"/>
</dbReference>
<evidence type="ECO:0000256" key="1">
    <source>
        <dbReference type="ARBA" id="ARBA00023002"/>
    </source>
</evidence>
<dbReference type="VEuPathDB" id="FungiDB:HMPREF1541_06459"/>
<dbReference type="InterPro" id="IPR036291">
    <property type="entry name" value="NAD(P)-bd_dom_sf"/>
</dbReference>
<dbReference type="InterPro" id="IPR002347">
    <property type="entry name" value="SDR_fam"/>
</dbReference>
<evidence type="ECO:0000313" key="2">
    <source>
        <dbReference type="EMBL" id="ETN38424.1"/>
    </source>
</evidence>
<evidence type="ECO:0008006" key="4">
    <source>
        <dbReference type="Google" id="ProtNLM"/>
    </source>
</evidence>
<dbReference type="InterPro" id="IPR052228">
    <property type="entry name" value="Sec_Metab_Biosynth_Oxidored"/>
</dbReference>
<dbReference type="AlphaFoldDB" id="W2RRU6"/>
<dbReference type="HOGENOM" id="CLU_044999_0_0_1"/>
<accession>W2RRU6</accession>
<keyword evidence="1" id="KW-0560">Oxidoreductase</keyword>
<dbReference type="STRING" id="1220924.W2RRU6"/>
<dbReference type="GeneID" id="19973798"/>
<dbReference type="RefSeq" id="XP_008719013.1">
    <property type="nucleotide sequence ID" value="XM_008720791.1"/>
</dbReference>
<dbReference type="Proteomes" id="UP000030752">
    <property type="component" value="Unassembled WGS sequence"/>
</dbReference>
<dbReference type="EMBL" id="KB822722">
    <property type="protein sequence ID" value="ETN38424.1"/>
    <property type="molecule type" value="Genomic_DNA"/>
</dbReference>
<sequence>MVTYAEIQASNALINDATPPRVAVVVGGTSGIGKFTVRALVATKSRMRIYLVGRKDAAERSKVFIQELHATNPQAQVVWIEGEISLLADVQRVCLAIKAQEPRVDLLFLSAGYTPFGTRKETAEGIEIAQSLVYYSRVLFVLHLLPLLNRAEAPRVVSVGMGGMESAKIDLDDIDLRAPGNFSGIKAVSQYAAMKTTTLEKLAEENPHVTFVHSWPGWVDTGNVNRGVDANSAWSWFVWLVLRHLITLFSFTDEESAQRHLFQCTSAAYGGRGTPWKGKPGVNTRGTQENGLFLVNYRCDCTPNAKVVRLLRDKAREMVWIHTQEVLQPYL</sequence>
<dbReference type="GO" id="GO:0016491">
    <property type="term" value="F:oxidoreductase activity"/>
    <property type="evidence" value="ECO:0007669"/>
    <property type="project" value="UniProtKB-KW"/>
</dbReference>
<dbReference type="OrthoDB" id="2898509at2759"/>
<reference evidence="2 3" key="1">
    <citation type="submission" date="2013-03" db="EMBL/GenBank/DDBJ databases">
        <title>The Genome Sequence of Phialophora europaea CBS 101466.</title>
        <authorList>
            <consortium name="The Broad Institute Genomics Platform"/>
            <person name="Cuomo C."/>
            <person name="de Hoog S."/>
            <person name="Gorbushina A."/>
            <person name="Walker B."/>
            <person name="Young S.K."/>
            <person name="Zeng Q."/>
            <person name="Gargeya S."/>
            <person name="Fitzgerald M."/>
            <person name="Haas B."/>
            <person name="Abouelleil A."/>
            <person name="Allen A.W."/>
            <person name="Alvarado L."/>
            <person name="Arachchi H.M."/>
            <person name="Berlin A.M."/>
            <person name="Chapman S.B."/>
            <person name="Gainer-Dewar J."/>
            <person name="Goldberg J."/>
            <person name="Griggs A."/>
            <person name="Gujja S."/>
            <person name="Hansen M."/>
            <person name="Howarth C."/>
            <person name="Imamovic A."/>
            <person name="Ireland A."/>
            <person name="Larimer J."/>
            <person name="McCowan C."/>
            <person name="Murphy C."/>
            <person name="Pearson M."/>
            <person name="Poon T.W."/>
            <person name="Priest M."/>
            <person name="Roberts A."/>
            <person name="Saif S."/>
            <person name="Shea T."/>
            <person name="Sisk P."/>
            <person name="Sykes S."/>
            <person name="Wortman J."/>
            <person name="Nusbaum C."/>
            <person name="Birren B."/>
        </authorList>
    </citation>
    <scope>NUCLEOTIDE SEQUENCE [LARGE SCALE GENOMIC DNA]</scope>
    <source>
        <strain evidence="2 3">CBS 101466</strain>
    </source>
</reference>
<evidence type="ECO:0000313" key="3">
    <source>
        <dbReference type="Proteomes" id="UP000030752"/>
    </source>
</evidence>
<name>W2RRU6_CYPE1</name>
<gene>
    <name evidence="2" type="ORF">HMPREF1541_06459</name>
</gene>
<organism evidence="2 3">
    <name type="scientific">Cyphellophora europaea (strain CBS 101466)</name>
    <name type="common">Phialophora europaea</name>
    <dbReference type="NCBI Taxonomy" id="1220924"/>
    <lineage>
        <taxon>Eukaryota</taxon>
        <taxon>Fungi</taxon>
        <taxon>Dikarya</taxon>
        <taxon>Ascomycota</taxon>
        <taxon>Pezizomycotina</taxon>
        <taxon>Eurotiomycetes</taxon>
        <taxon>Chaetothyriomycetidae</taxon>
        <taxon>Chaetothyriales</taxon>
        <taxon>Cyphellophoraceae</taxon>
        <taxon>Cyphellophora</taxon>
    </lineage>
</organism>
<dbReference type="eggNOG" id="KOG1208">
    <property type="taxonomic scope" value="Eukaryota"/>
</dbReference>
<protein>
    <recommendedName>
        <fullName evidence="4">Ketoreductase (KR) domain-containing protein</fullName>
    </recommendedName>
</protein>
<dbReference type="Gene3D" id="3.40.50.720">
    <property type="entry name" value="NAD(P)-binding Rossmann-like Domain"/>
    <property type="match status" value="1"/>
</dbReference>